<evidence type="ECO:0000259" key="1">
    <source>
        <dbReference type="Pfam" id="PF00483"/>
    </source>
</evidence>
<accession>A0A2N7Q728</accession>
<dbReference type="EMBL" id="PNJD01000437">
    <property type="protein sequence ID" value="PMP93931.1"/>
    <property type="molecule type" value="Genomic_DNA"/>
</dbReference>
<dbReference type="Proteomes" id="UP000235619">
    <property type="component" value="Unassembled WGS sequence"/>
</dbReference>
<dbReference type="Gene3D" id="3.90.550.10">
    <property type="entry name" value="Spore Coat Polysaccharide Biosynthesis Protein SpsA, Chain A"/>
    <property type="match status" value="1"/>
</dbReference>
<comment type="caution">
    <text evidence="2">The sequence shown here is derived from an EMBL/GenBank/DDBJ whole genome shotgun (WGS) entry which is preliminary data.</text>
</comment>
<name>A0A2N7Q728_9BACT</name>
<gene>
    <name evidence="2" type="ORF">C0169_07200</name>
</gene>
<sequence length="293" mass="33528">MQAFILSAGKGTRLLPYTNFLPKPLFPILGKPIIEIILDQLKALGITLVGINAFHLKDKLINFLKSYQNKNPQIELRIFVEKDLLGTGGAIINAKNFFKEETLIINSDILTNFDFKKLFSFFSKTFSPITMVLYKGDQNSVEVEKNSNTIISLRKKKDNLFTFAGIQIIDPHIIKKFSFKKDLIEIYQDLINGGIKISAYIENSSYFKDIGTVENYLKVHEDILMKGIKIPKIPFYSKPIVVKTKNIGNNVTFKDWVYIDENTIIEENTQLSKVISWKGVYIKSGIYENQILI</sequence>
<dbReference type="SUPFAM" id="SSF53448">
    <property type="entry name" value="Nucleotide-diphospho-sugar transferases"/>
    <property type="match status" value="1"/>
</dbReference>
<proteinExistence type="predicted"/>
<dbReference type="InterPro" id="IPR029044">
    <property type="entry name" value="Nucleotide-diphossugar_trans"/>
</dbReference>
<protein>
    <recommendedName>
        <fullName evidence="1">Nucleotidyl transferase domain-containing protein</fullName>
    </recommendedName>
</protein>
<organism evidence="2 3">
    <name type="scientific">Thermodesulfobacterium geofontis</name>
    <dbReference type="NCBI Taxonomy" id="1295609"/>
    <lineage>
        <taxon>Bacteria</taxon>
        <taxon>Pseudomonadati</taxon>
        <taxon>Thermodesulfobacteriota</taxon>
        <taxon>Thermodesulfobacteria</taxon>
        <taxon>Thermodesulfobacteriales</taxon>
        <taxon>Thermodesulfobacteriaceae</taxon>
        <taxon>Thermodesulfobacterium</taxon>
    </lineage>
</organism>
<dbReference type="InterPro" id="IPR050486">
    <property type="entry name" value="Mannose-1P_guanyltransferase"/>
</dbReference>
<feature type="domain" description="Nucleotidyl transferase" evidence="1">
    <location>
        <begin position="3"/>
        <end position="134"/>
    </location>
</feature>
<dbReference type="PANTHER" id="PTHR22572">
    <property type="entry name" value="SUGAR-1-PHOSPHATE GUANYL TRANSFERASE"/>
    <property type="match status" value="1"/>
</dbReference>
<evidence type="ECO:0000313" key="3">
    <source>
        <dbReference type="Proteomes" id="UP000235619"/>
    </source>
</evidence>
<reference evidence="2 3" key="1">
    <citation type="submission" date="2018-01" db="EMBL/GenBank/DDBJ databases">
        <title>Metagenomic assembled genomes from two thermal pools in the Uzon Caldera, Kamchatka, Russia.</title>
        <authorList>
            <person name="Wilkins L."/>
            <person name="Ettinger C."/>
        </authorList>
    </citation>
    <scope>NUCLEOTIDE SEQUENCE [LARGE SCALE GENOMIC DNA]</scope>
    <source>
        <strain evidence="2">ARK-04</strain>
    </source>
</reference>
<dbReference type="Pfam" id="PF00483">
    <property type="entry name" value="NTP_transferase"/>
    <property type="match status" value="1"/>
</dbReference>
<dbReference type="InterPro" id="IPR005835">
    <property type="entry name" value="NTP_transferase_dom"/>
</dbReference>
<dbReference type="AlphaFoldDB" id="A0A2N7Q728"/>
<evidence type="ECO:0000313" key="2">
    <source>
        <dbReference type="EMBL" id="PMP93931.1"/>
    </source>
</evidence>